<accession>A0A0E2HHE4</accession>
<comment type="caution">
    <text evidence="4">The sequence shown here is derived from an EMBL/GenBank/DDBJ whole genome shotgun (WGS) entry which is preliminary data.</text>
</comment>
<dbReference type="EMBL" id="AGYR01000001">
    <property type="protein sequence ID" value="ENZ20312.1"/>
    <property type="molecule type" value="Genomic_DNA"/>
</dbReference>
<protein>
    <recommendedName>
        <fullName evidence="6">Tripartite tricarboxylate transporter substrate binding protein</fullName>
    </recommendedName>
</protein>
<dbReference type="CDD" id="cd07012">
    <property type="entry name" value="PBP2_Bug_TTT"/>
    <property type="match status" value="1"/>
</dbReference>
<organism evidence="4 5">
    <name type="scientific">[Clostridium] clostridioforme 90A8</name>
    <dbReference type="NCBI Taxonomy" id="999408"/>
    <lineage>
        <taxon>Bacteria</taxon>
        <taxon>Bacillati</taxon>
        <taxon>Bacillota</taxon>
        <taxon>Clostridia</taxon>
        <taxon>Lachnospirales</taxon>
        <taxon>Lachnospiraceae</taxon>
        <taxon>Enterocloster</taxon>
    </lineage>
</organism>
<dbReference type="PROSITE" id="PS51257">
    <property type="entry name" value="PROKAR_LIPOPROTEIN"/>
    <property type="match status" value="1"/>
</dbReference>
<dbReference type="RefSeq" id="WP_002586093.1">
    <property type="nucleotide sequence ID" value="NZ_KB850976.1"/>
</dbReference>
<gene>
    <name evidence="4" type="ORF">HMPREF1090_00247</name>
</gene>
<evidence type="ECO:0000313" key="5">
    <source>
        <dbReference type="Proteomes" id="UP000013085"/>
    </source>
</evidence>
<keyword evidence="3" id="KW-0732">Signal</keyword>
<evidence type="ECO:0008006" key="6">
    <source>
        <dbReference type="Google" id="ProtNLM"/>
    </source>
</evidence>
<feature type="signal peptide" evidence="3">
    <location>
        <begin position="1"/>
        <end position="19"/>
    </location>
</feature>
<dbReference type="PATRIC" id="fig|999408.3.peg.265"/>
<dbReference type="HOGENOM" id="CLU_045683_1_1_9"/>
<dbReference type="Pfam" id="PF03401">
    <property type="entry name" value="TctC"/>
    <property type="match status" value="1"/>
</dbReference>
<feature type="region of interest" description="Disordered" evidence="2">
    <location>
        <begin position="34"/>
        <end position="67"/>
    </location>
</feature>
<dbReference type="Proteomes" id="UP000013085">
    <property type="component" value="Unassembled WGS sequence"/>
</dbReference>
<evidence type="ECO:0000256" key="3">
    <source>
        <dbReference type="SAM" id="SignalP"/>
    </source>
</evidence>
<proteinExistence type="inferred from homology"/>
<name>A0A0E2HHE4_9FIRM</name>
<dbReference type="InterPro" id="IPR005064">
    <property type="entry name" value="BUG"/>
</dbReference>
<dbReference type="PANTHER" id="PTHR42928:SF5">
    <property type="entry name" value="BLR1237 PROTEIN"/>
    <property type="match status" value="1"/>
</dbReference>
<reference evidence="4 5" key="1">
    <citation type="submission" date="2013-01" db="EMBL/GenBank/DDBJ databases">
        <title>The Genome Sequence of Clostridium clostridioforme 90A8.</title>
        <authorList>
            <consortium name="The Broad Institute Genome Sequencing Platform"/>
            <person name="Earl A."/>
            <person name="Ward D."/>
            <person name="Feldgarden M."/>
            <person name="Gevers D."/>
            <person name="Courvalin P."/>
            <person name="Lambert T."/>
            <person name="Walker B."/>
            <person name="Young S.K."/>
            <person name="Zeng Q."/>
            <person name="Gargeya S."/>
            <person name="Fitzgerald M."/>
            <person name="Haas B."/>
            <person name="Abouelleil A."/>
            <person name="Alvarado L."/>
            <person name="Arachchi H.M."/>
            <person name="Berlin A.M."/>
            <person name="Chapman S.B."/>
            <person name="Dewar J."/>
            <person name="Goldberg J."/>
            <person name="Griggs A."/>
            <person name="Gujja S."/>
            <person name="Hansen M."/>
            <person name="Howarth C."/>
            <person name="Imamovic A."/>
            <person name="Larimer J."/>
            <person name="McCowan C."/>
            <person name="Murphy C."/>
            <person name="Neiman D."/>
            <person name="Pearson M."/>
            <person name="Priest M."/>
            <person name="Roberts A."/>
            <person name="Saif S."/>
            <person name="Shea T."/>
            <person name="Sisk P."/>
            <person name="Sykes S."/>
            <person name="Wortman J."/>
            <person name="Nusbaum C."/>
            <person name="Birren B."/>
        </authorList>
    </citation>
    <scope>NUCLEOTIDE SEQUENCE [LARGE SCALE GENOMIC DNA]</scope>
    <source>
        <strain evidence="4 5">90A8</strain>
    </source>
</reference>
<evidence type="ECO:0000313" key="4">
    <source>
        <dbReference type="EMBL" id="ENZ20312.1"/>
    </source>
</evidence>
<dbReference type="AlphaFoldDB" id="A0A0E2HHE4"/>
<comment type="similarity">
    <text evidence="1">Belongs to the UPF0065 (bug) family.</text>
</comment>
<feature type="chain" id="PRO_5039630502" description="Tripartite tricarboxylate transporter substrate binding protein" evidence="3">
    <location>
        <begin position="20"/>
        <end position="365"/>
    </location>
</feature>
<evidence type="ECO:0000256" key="1">
    <source>
        <dbReference type="ARBA" id="ARBA00006987"/>
    </source>
</evidence>
<evidence type="ECO:0000256" key="2">
    <source>
        <dbReference type="SAM" id="MobiDB-lite"/>
    </source>
</evidence>
<sequence length="365" mass="38212">MRKKTWNTLAAGALVAVMASSVITGCQRGQSTAAQATDIQAEEAGKADTETTGESKGSGDVHGTDMTPIDNYPASSLTITCPAGAGGGTDLLLRAMAPAMEEYLGVPVMVVNKPGGGFAIGYAAALQDSNDGSSISVALSELLGLPYVADVSFDYTDFEPICNFNSTFGALSVNSSAPYDTVEEFVEYCKANPNTVRIGNSGIGGVWHILAASFAQEAGIEVVHVPFDGGGPAAVAVAGNNVEAVPVSAQEVQTYVEGGMVKILCSFSPERLPELPDVPTGTECGYPAQMTVFRGFLAPKGMSEDVKAMIDAATRYALADETVQEFMKAQNYTNNYMNADELKEMMDRENAVYAEQSKALGIAVK</sequence>
<dbReference type="PIRSF" id="PIRSF017082">
    <property type="entry name" value="YflP"/>
    <property type="match status" value="1"/>
</dbReference>
<dbReference type="PANTHER" id="PTHR42928">
    <property type="entry name" value="TRICARBOXYLATE-BINDING PROTEIN"/>
    <property type="match status" value="1"/>
</dbReference>
<dbReference type="Gene3D" id="3.40.190.10">
    <property type="entry name" value="Periplasmic binding protein-like II"/>
    <property type="match status" value="1"/>
</dbReference>
<dbReference type="SUPFAM" id="SSF53850">
    <property type="entry name" value="Periplasmic binding protein-like II"/>
    <property type="match status" value="1"/>
</dbReference>
<dbReference type="InterPro" id="IPR042100">
    <property type="entry name" value="Bug_dom1"/>
</dbReference>
<dbReference type="Gene3D" id="3.40.190.150">
    <property type="entry name" value="Bordetella uptake gene, domain 1"/>
    <property type="match status" value="1"/>
</dbReference>